<keyword evidence="3" id="KW-0677">Repeat</keyword>
<accession>A0A814NIY8</accession>
<keyword evidence="8" id="KW-1185">Reference proteome</keyword>
<evidence type="ECO:0000313" key="8">
    <source>
        <dbReference type="Proteomes" id="UP000663879"/>
    </source>
</evidence>
<evidence type="ECO:0000256" key="1">
    <source>
        <dbReference type="ARBA" id="ARBA00004370"/>
    </source>
</evidence>
<feature type="non-terminal residue" evidence="7">
    <location>
        <position position="1"/>
    </location>
</feature>
<dbReference type="GO" id="GO:0005261">
    <property type="term" value="F:monoatomic cation channel activity"/>
    <property type="evidence" value="ECO:0007669"/>
    <property type="project" value="TreeGrafter"/>
</dbReference>
<dbReference type="InterPro" id="IPR002859">
    <property type="entry name" value="PKD/REJ-like"/>
</dbReference>
<evidence type="ECO:0000256" key="5">
    <source>
        <dbReference type="ARBA" id="ARBA00023136"/>
    </source>
</evidence>
<reference evidence="7" key="1">
    <citation type="submission" date="2021-02" db="EMBL/GenBank/DDBJ databases">
        <authorList>
            <person name="Nowell W R."/>
        </authorList>
    </citation>
    <scope>NUCLEOTIDE SEQUENCE</scope>
    <source>
        <strain evidence="7">Ploen Becks lab</strain>
    </source>
</reference>
<dbReference type="GO" id="GO:0005886">
    <property type="term" value="C:plasma membrane"/>
    <property type="evidence" value="ECO:0007669"/>
    <property type="project" value="TreeGrafter"/>
</dbReference>
<dbReference type="Pfam" id="PF02010">
    <property type="entry name" value="REJ"/>
    <property type="match status" value="1"/>
</dbReference>
<evidence type="ECO:0000313" key="7">
    <source>
        <dbReference type="EMBL" id="CAF1093640.1"/>
    </source>
</evidence>
<name>A0A814NIY8_9BILA</name>
<comment type="caution">
    <text evidence="7">The sequence shown here is derived from an EMBL/GenBank/DDBJ whole genome shotgun (WGS) entry which is preliminary data.</text>
</comment>
<evidence type="ECO:0000256" key="4">
    <source>
        <dbReference type="ARBA" id="ARBA00022989"/>
    </source>
</evidence>
<dbReference type="GO" id="GO:0006816">
    <property type="term" value="P:calcium ion transport"/>
    <property type="evidence" value="ECO:0007669"/>
    <property type="project" value="TreeGrafter"/>
</dbReference>
<organism evidence="7 8">
    <name type="scientific">Brachionus calyciflorus</name>
    <dbReference type="NCBI Taxonomy" id="104777"/>
    <lineage>
        <taxon>Eukaryota</taxon>
        <taxon>Metazoa</taxon>
        <taxon>Spiralia</taxon>
        <taxon>Gnathifera</taxon>
        <taxon>Rotifera</taxon>
        <taxon>Eurotatoria</taxon>
        <taxon>Monogononta</taxon>
        <taxon>Pseudotrocha</taxon>
        <taxon>Ploima</taxon>
        <taxon>Brachionidae</taxon>
        <taxon>Brachionus</taxon>
    </lineage>
</organism>
<dbReference type="PANTHER" id="PTHR46730:SF1">
    <property type="entry name" value="PLAT DOMAIN-CONTAINING PROTEIN"/>
    <property type="match status" value="1"/>
</dbReference>
<evidence type="ECO:0000256" key="3">
    <source>
        <dbReference type="ARBA" id="ARBA00022737"/>
    </source>
</evidence>
<sequence length="490" mass="55902">CRLKSFCKPYGKLTKINPAYQLILDSNCTEGCEKSIETHFQHKIYYSLENDEENWILFNKTLLEMCTIGETEQEFTILPKIFSSNTNILYWKVELEVKAIFPDQTSSIGSTSMHFKINEKPFNGNCTINSTRGYALKTLFAIECSSWTDNDGYIVRYEYFAKYSDGSSPIAIFFNSEGVLITQLPQGLKEDFYRLYIFIQIFDDLDAITVFEIPEPVIVEVDMKFFESIVNPILNDPISFDLLKEIRTGDLNVASKNIISMTSILNDAPLDIEKKKQIKILFVDEITKYNANDMSSVKLISSVLSIISKKTADIDMESANKILNKIKELSNNLVELSNYNGFDFLKQASDNIIDVTGNVLESFILFNSSNLLTNYKISNSILNDLVNMSSRHLSLNLETKTRSKNIDFIISRQKGNNLKDKIIELNDGQVKLPSYNNSNILLLKSFSIPQIINGNSEHLKNSHMISLSYFDKDAQGLKITNSNENYFEIK</sequence>
<evidence type="ECO:0000256" key="2">
    <source>
        <dbReference type="ARBA" id="ARBA00022692"/>
    </source>
</evidence>
<keyword evidence="4" id="KW-1133">Transmembrane helix</keyword>
<feature type="domain" description="PKD/REJ-like" evidence="6">
    <location>
        <begin position="14"/>
        <end position="209"/>
    </location>
</feature>
<dbReference type="Proteomes" id="UP000663879">
    <property type="component" value="Unassembled WGS sequence"/>
</dbReference>
<keyword evidence="5" id="KW-0472">Membrane</keyword>
<dbReference type="EMBL" id="CAJNOC010007189">
    <property type="protein sequence ID" value="CAF1093640.1"/>
    <property type="molecule type" value="Genomic_DNA"/>
</dbReference>
<dbReference type="PANTHER" id="PTHR46730">
    <property type="entry name" value="POLYCYSTIN-1"/>
    <property type="match status" value="1"/>
</dbReference>
<comment type="subcellular location">
    <subcellularLocation>
        <location evidence="1">Membrane</location>
    </subcellularLocation>
</comment>
<feature type="non-terminal residue" evidence="7">
    <location>
        <position position="490"/>
    </location>
</feature>
<protein>
    <recommendedName>
        <fullName evidence="6">PKD/REJ-like domain-containing protein</fullName>
    </recommendedName>
</protein>
<proteinExistence type="predicted"/>
<gene>
    <name evidence="7" type="ORF">OXX778_LOCUS20796</name>
</gene>
<keyword evidence="2" id="KW-0812">Transmembrane</keyword>
<evidence type="ECO:0000259" key="6">
    <source>
        <dbReference type="Pfam" id="PF02010"/>
    </source>
</evidence>
<dbReference type="AlphaFoldDB" id="A0A814NIY8"/>